<accession>A0ABW8D9B2</accession>
<feature type="coiled-coil region" evidence="1">
    <location>
        <begin position="360"/>
        <end position="387"/>
    </location>
</feature>
<keyword evidence="4" id="KW-1185">Reference proteome</keyword>
<feature type="transmembrane region" description="Helical" evidence="2">
    <location>
        <begin position="297"/>
        <end position="318"/>
    </location>
</feature>
<keyword evidence="2" id="KW-0472">Membrane</keyword>
<evidence type="ECO:0000313" key="4">
    <source>
        <dbReference type="Proteomes" id="UP001615550"/>
    </source>
</evidence>
<keyword evidence="2" id="KW-1133">Transmembrane helix</keyword>
<feature type="transmembrane region" description="Helical" evidence="2">
    <location>
        <begin position="112"/>
        <end position="130"/>
    </location>
</feature>
<protein>
    <submittedName>
        <fullName evidence="3">Uncharacterized protein</fullName>
    </submittedName>
</protein>
<evidence type="ECO:0000256" key="2">
    <source>
        <dbReference type="SAM" id="Phobius"/>
    </source>
</evidence>
<feature type="transmembrane region" description="Helical" evidence="2">
    <location>
        <begin position="72"/>
        <end position="92"/>
    </location>
</feature>
<sequence>MPKRLNADTYFNMIKENHKKYLEHNMVTHLEAAGGENLSLIEKYTENLAFYHNKKTRYLNDAIQQLSTSAKIGHGALAALIGAGAGGVAFLATNNNLSPIAFLNPLAGASTLISGTFSAALGVGVTALAYKAWQASAENPAGVNLAEFQSMMQSAGFTNEKYAQLSEELVRLFHFRECVLLGLVDNSGANMRAEFKKDYPADYTDETLNAAIEVYFLAQLNKLFNNAFRDIYEIHEQEIQDDKNEHPVLSWIKSYFNNPQERQKFTQKMQIEFMEQCLGFLEKEMLEPSFFAKYPSATASIGGLIAGAAVLGLATLIIGGPITLGIASIALVVACLTAVPIYFSINNIESLKFARSTENRSAIKNTIENISKEVERLKSLVQKVVETSPEDITQAGKFKSQGAEKGWVDYILNRNTEVAMGAATAWVRDYASRYRHSKAIEIDLQKEQKDIINQAVEQTSSLQDALKLVQSSENADNIPRLRDYIVNTRAYLSKLDNQEFIKNFGLVEKIKQQVLEIVAVVPAGGYIPQDLMTFYTSPIAEGGLGGLAQDLSQVNKLAPVVDETVVPDKKHPYSLMLVAAQRFDDALHKREKESILLGDAQYRAMLGLPIENGSERMENKISSANIEEYLNSSFNFLYSLNKSSKVDSTNNLDTPFNNSNEFILYRTLLIKQLANLYDSNNLGVDAEVRSKIEKFVEKKLLLDAKIVLDNALNQMLFIEPDKDGPRINSPLEVPLSVEHLGYVADVIRVDLAYASKPMTPSMLIELEASNFLVSKAQKTMFSYHNSSDKLRVAHNPKYAELIKQTIETTHEFVSTMSENNGLVKSGALSSYLHGVLREVQALKGQISNYEQLDSKSDRLPFEPFIQAKVLLQEYENELNIMLNKAPVNLLNSFLNISEFGKNSIDLSVLLNDWESLQDSINDLSAWVSVSADDSENLPALVENNVAEEASENPHVQNLADSDLSLSISEFIDIGDNLVDAPIPASAENSAAEEPTEHPNVPSLAESDLNSSSWVMMKRSVVLTKETPKSAQSSVETLLDNFIASLGAYIEAVAREPNSYGSFFAGYSKSAKIESATRLNDALKALREGHSVDTAFLANGIYSNGRLKDCIQKNLQQLECASLDNLFEVHAPQHQSVVSPH</sequence>
<gene>
    <name evidence="3" type="ORF">ACD661_12045</name>
</gene>
<dbReference type="RefSeq" id="WP_400188113.1">
    <property type="nucleotide sequence ID" value="NZ_JBGORX010000005.1"/>
</dbReference>
<keyword evidence="2" id="KW-0812">Transmembrane</keyword>
<proteinExistence type="predicted"/>
<keyword evidence="1" id="KW-0175">Coiled coil</keyword>
<dbReference type="Proteomes" id="UP001615550">
    <property type="component" value="Unassembled WGS sequence"/>
</dbReference>
<reference evidence="3 4" key="1">
    <citation type="submission" date="2024-08" db="EMBL/GenBank/DDBJ databases">
        <title>Draft Genome Sequence of Legionella lytica strain DSB2004, Isolated From a Fire Sprinkler System.</title>
        <authorList>
            <person name="Everhart A.D."/>
            <person name="Kidane D.T."/>
            <person name="Farone A.L."/>
            <person name="Farone M.B."/>
        </authorList>
    </citation>
    <scope>NUCLEOTIDE SEQUENCE [LARGE SCALE GENOMIC DNA]</scope>
    <source>
        <strain evidence="3 4">DSB2004</strain>
    </source>
</reference>
<evidence type="ECO:0000313" key="3">
    <source>
        <dbReference type="EMBL" id="MFJ1269289.1"/>
    </source>
</evidence>
<comment type="caution">
    <text evidence="3">The sequence shown here is derived from an EMBL/GenBank/DDBJ whole genome shotgun (WGS) entry which is preliminary data.</text>
</comment>
<evidence type="ECO:0000256" key="1">
    <source>
        <dbReference type="SAM" id="Coils"/>
    </source>
</evidence>
<organism evidence="3 4">
    <name type="scientific">Legionella lytica</name>
    <dbReference type="NCBI Taxonomy" id="96232"/>
    <lineage>
        <taxon>Bacteria</taxon>
        <taxon>Pseudomonadati</taxon>
        <taxon>Pseudomonadota</taxon>
        <taxon>Gammaproteobacteria</taxon>
        <taxon>Legionellales</taxon>
        <taxon>Legionellaceae</taxon>
        <taxon>Legionella</taxon>
    </lineage>
</organism>
<dbReference type="EMBL" id="JBGORX010000005">
    <property type="protein sequence ID" value="MFJ1269289.1"/>
    <property type="molecule type" value="Genomic_DNA"/>
</dbReference>
<name>A0ABW8D9B2_9GAMM</name>